<organism evidence="1 2">
    <name type="scientific">Lasiodiplodia theobromae</name>
    <dbReference type="NCBI Taxonomy" id="45133"/>
    <lineage>
        <taxon>Eukaryota</taxon>
        <taxon>Fungi</taxon>
        <taxon>Dikarya</taxon>
        <taxon>Ascomycota</taxon>
        <taxon>Pezizomycotina</taxon>
        <taxon>Dothideomycetes</taxon>
        <taxon>Dothideomycetes incertae sedis</taxon>
        <taxon>Botryosphaeriales</taxon>
        <taxon>Botryosphaeriaceae</taxon>
        <taxon>Lasiodiplodia</taxon>
    </lineage>
</organism>
<dbReference type="AlphaFoldDB" id="A0A5N5DEU6"/>
<comment type="caution">
    <text evidence="1">The sequence shown here is derived from an EMBL/GenBank/DDBJ whole genome shotgun (WGS) entry which is preliminary data.</text>
</comment>
<keyword evidence="2" id="KW-1185">Reference proteome</keyword>
<sequence length="197" mass="21906">MCETIIECLRLLDWEYAEIAKSKAGLVKILGRYVDLEALSKKEENHLGEVAVDEGEVQEENAMHLDDIHLSDFEGPFTLDANTALEIPNPPDLNIFGGIGDFRFDANAAPDIFNVPDENHFDGTGIFRFDANAAPDIFNALDEDHFDGTGIFRFDPETAVDILNTSDVNLFRDDGNFTSDSNELPGNNFYSDGHNMN</sequence>
<proteinExistence type="predicted"/>
<evidence type="ECO:0000313" key="2">
    <source>
        <dbReference type="Proteomes" id="UP000325902"/>
    </source>
</evidence>
<evidence type="ECO:0000313" key="1">
    <source>
        <dbReference type="EMBL" id="KAB2576157.1"/>
    </source>
</evidence>
<protein>
    <submittedName>
        <fullName evidence="1">Uncharacterized protein</fullName>
    </submittedName>
</protein>
<accession>A0A5N5DEU6</accession>
<name>A0A5N5DEU6_9PEZI</name>
<dbReference type="EMBL" id="VCHE01000026">
    <property type="protein sequence ID" value="KAB2576157.1"/>
    <property type="molecule type" value="Genomic_DNA"/>
</dbReference>
<dbReference type="Proteomes" id="UP000325902">
    <property type="component" value="Unassembled WGS sequence"/>
</dbReference>
<gene>
    <name evidence="1" type="ORF">DBV05_g5252</name>
</gene>
<reference evidence="1 2" key="1">
    <citation type="journal article" date="2019" name="Sci. Rep.">
        <title>A multi-omics analysis of the grapevine pathogen Lasiodiplodia theobromae reveals that temperature affects the expression of virulence- and pathogenicity-related genes.</title>
        <authorList>
            <person name="Felix C."/>
            <person name="Meneses R."/>
            <person name="Goncalves M.F.M."/>
            <person name="Tilleman L."/>
            <person name="Duarte A.S."/>
            <person name="Jorrin-Novo J.V."/>
            <person name="Van de Peer Y."/>
            <person name="Deforce D."/>
            <person name="Van Nieuwerburgh F."/>
            <person name="Esteves A.C."/>
            <person name="Alves A."/>
        </authorList>
    </citation>
    <scope>NUCLEOTIDE SEQUENCE [LARGE SCALE GENOMIC DNA]</scope>
    <source>
        <strain evidence="1 2">LA-SOL3</strain>
    </source>
</reference>